<reference evidence="2" key="1">
    <citation type="submission" date="2023-10" db="EMBL/GenBank/DDBJ databases">
        <authorList>
            <person name="Chen Y."/>
            <person name="Shah S."/>
            <person name="Dougan E. K."/>
            <person name="Thang M."/>
            <person name="Chan C."/>
        </authorList>
    </citation>
    <scope>NUCLEOTIDE SEQUENCE [LARGE SCALE GENOMIC DNA]</scope>
</reference>
<feature type="region of interest" description="Disordered" evidence="1">
    <location>
        <begin position="114"/>
        <end position="146"/>
    </location>
</feature>
<gene>
    <name evidence="2" type="ORF">PCOR1329_LOCUS38139</name>
</gene>
<accession>A0ABN9TEJ2</accession>
<dbReference type="Proteomes" id="UP001189429">
    <property type="component" value="Unassembled WGS sequence"/>
</dbReference>
<keyword evidence="3" id="KW-1185">Reference proteome</keyword>
<evidence type="ECO:0000313" key="3">
    <source>
        <dbReference type="Proteomes" id="UP001189429"/>
    </source>
</evidence>
<evidence type="ECO:0000313" key="2">
    <source>
        <dbReference type="EMBL" id="CAK0843947.1"/>
    </source>
</evidence>
<proteinExistence type="predicted"/>
<feature type="compositionally biased region" description="Low complexity" evidence="1">
    <location>
        <begin position="17"/>
        <end position="31"/>
    </location>
</feature>
<feature type="region of interest" description="Disordered" evidence="1">
    <location>
        <begin position="1"/>
        <end position="34"/>
    </location>
</feature>
<organism evidence="2 3">
    <name type="scientific">Prorocentrum cordatum</name>
    <dbReference type="NCBI Taxonomy" id="2364126"/>
    <lineage>
        <taxon>Eukaryota</taxon>
        <taxon>Sar</taxon>
        <taxon>Alveolata</taxon>
        <taxon>Dinophyceae</taxon>
        <taxon>Prorocentrales</taxon>
        <taxon>Prorocentraceae</taxon>
        <taxon>Prorocentrum</taxon>
    </lineage>
</organism>
<dbReference type="EMBL" id="CAUYUJ010014618">
    <property type="protein sequence ID" value="CAK0843947.1"/>
    <property type="molecule type" value="Genomic_DNA"/>
</dbReference>
<sequence>MDGRREEGLDYSTPSGRIRISTPPLRSRSPRQLPGCRAPQLAAVVVVVVVVFGGGPRPFPPRARARKHLRLRRCAAAAGAAAPASAAPAGAAEAGAAEAGAADSRPAGLHAVACRTAEAHGHQGEEQGSPRAAHGPVDCRGLFNES</sequence>
<evidence type="ECO:0000256" key="1">
    <source>
        <dbReference type="SAM" id="MobiDB-lite"/>
    </source>
</evidence>
<comment type="caution">
    <text evidence="2">The sequence shown here is derived from an EMBL/GenBank/DDBJ whole genome shotgun (WGS) entry which is preliminary data.</text>
</comment>
<name>A0ABN9TEJ2_9DINO</name>
<feature type="region of interest" description="Disordered" evidence="1">
    <location>
        <begin position="81"/>
        <end position="102"/>
    </location>
</feature>
<protein>
    <submittedName>
        <fullName evidence="2">Uncharacterized protein</fullName>
    </submittedName>
</protein>